<gene>
    <name evidence="2" type="ORF">GWI33_022824</name>
</gene>
<protein>
    <submittedName>
        <fullName evidence="2">Uncharacterized protein</fullName>
    </submittedName>
</protein>
<dbReference type="EMBL" id="JAACXV010000086">
    <property type="protein sequence ID" value="KAF7283783.1"/>
    <property type="molecule type" value="Genomic_DNA"/>
</dbReference>
<sequence>MSSKSSASSTESAAPQTSAWGNEGGRRLANNLANSGQANQHAKIWIPQWHLEPLRSLNITSWNAQSVGNKKDELADVLTSHLNILLLQHRHTSAPGNIPQNIRTVESQS</sequence>
<accession>A0A834MHI4</accession>
<comment type="caution">
    <text evidence="2">The sequence shown here is derived from an EMBL/GenBank/DDBJ whole genome shotgun (WGS) entry which is preliminary data.</text>
</comment>
<keyword evidence="3" id="KW-1185">Reference proteome</keyword>
<evidence type="ECO:0000313" key="2">
    <source>
        <dbReference type="EMBL" id="KAF7283783.1"/>
    </source>
</evidence>
<name>A0A834MHI4_RHYFE</name>
<evidence type="ECO:0000313" key="3">
    <source>
        <dbReference type="Proteomes" id="UP000625711"/>
    </source>
</evidence>
<evidence type="ECO:0000256" key="1">
    <source>
        <dbReference type="SAM" id="MobiDB-lite"/>
    </source>
</evidence>
<feature type="region of interest" description="Disordered" evidence="1">
    <location>
        <begin position="1"/>
        <end position="39"/>
    </location>
</feature>
<proteinExistence type="predicted"/>
<dbReference type="Proteomes" id="UP000625711">
    <property type="component" value="Unassembled WGS sequence"/>
</dbReference>
<organism evidence="2 3">
    <name type="scientific">Rhynchophorus ferrugineus</name>
    <name type="common">Red palm weevil</name>
    <name type="synonym">Curculio ferrugineus</name>
    <dbReference type="NCBI Taxonomy" id="354439"/>
    <lineage>
        <taxon>Eukaryota</taxon>
        <taxon>Metazoa</taxon>
        <taxon>Ecdysozoa</taxon>
        <taxon>Arthropoda</taxon>
        <taxon>Hexapoda</taxon>
        <taxon>Insecta</taxon>
        <taxon>Pterygota</taxon>
        <taxon>Neoptera</taxon>
        <taxon>Endopterygota</taxon>
        <taxon>Coleoptera</taxon>
        <taxon>Polyphaga</taxon>
        <taxon>Cucujiformia</taxon>
        <taxon>Curculionidae</taxon>
        <taxon>Dryophthorinae</taxon>
        <taxon>Rhynchophorus</taxon>
    </lineage>
</organism>
<dbReference type="AlphaFoldDB" id="A0A834MHI4"/>
<reference evidence="2" key="1">
    <citation type="submission" date="2020-08" db="EMBL/GenBank/DDBJ databases">
        <title>Genome sequencing and assembly of the red palm weevil Rhynchophorus ferrugineus.</title>
        <authorList>
            <person name="Dias G.B."/>
            <person name="Bergman C.M."/>
            <person name="Manee M."/>
        </authorList>
    </citation>
    <scope>NUCLEOTIDE SEQUENCE</scope>
    <source>
        <strain evidence="2">AA-2017</strain>
        <tissue evidence="2">Whole larva</tissue>
    </source>
</reference>
<feature type="compositionally biased region" description="Low complexity" evidence="1">
    <location>
        <begin position="1"/>
        <end position="19"/>
    </location>
</feature>